<evidence type="ECO:0000256" key="6">
    <source>
        <dbReference type="ARBA" id="ARBA00023136"/>
    </source>
</evidence>
<evidence type="ECO:0000256" key="1">
    <source>
        <dbReference type="ARBA" id="ARBA00004651"/>
    </source>
</evidence>
<evidence type="ECO:0000313" key="11">
    <source>
        <dbReference type="EMBL" id="ADM08722.1"/>
    </source>
</evidence>
<feature type="transmembrane region" description="Helical" evidence="8">
    <location>
        <begin position="102"/>
        <end position="121"/>
    </location>
</feature>
<gene>
    <name evidence="11" type="ordered locus">PB2503_03227</name>
</gene>
<protein>
    <submittedName>
        <fullName evidence="11">Uncharacterized protein</fullName>
    </submittedName>
</protein>
<dbReference type="EMBL" id="CP002156">
    <property type="protein sequence ID" value="ADM08722.1"/>
    <property type="molecule type" value="Genomic_DNA"/>
</dbReference>
<evidence type="ECO:0000256" key="4">
    <source>
        <dbReference type="ARBA" id="ARBA00022692"/>
    </source>
</evidence>
<dbReference type="eggNOG" id="COG2111">
    <property type="taxonomic scope" value="Bacteria"/>
</dbReference>
<dbReference type="STRING" id="314260.PB2503_03227"/>
<proteinExistence type="predicted"/>
<accession>E0TD63</accession>
<keyword evidence="4 8" id="KW-0812">Transmembrane</keyword>
<dbReference type="PANTHER" id="PTHR43373">
    <property type="entry name" value="NA(+)/H(+) ANTIPORTER SUBUNIT"/>
    <property type="match status" value="1"/>
</dbReference>
<keyword evidence="5 8" id="KW-1133">Transmembrane helix</keyword>
<name>E0TD63_PARBH</name>
<keyword evidence="3" id="KW-1003">Cell membrane</keyword>
<reference evidence="12" key="1">
    <citation type="submission" date="2010-08" db="EMBL/GenBank/DDBJ databases">
        <title>Genome sequence of Parvularcula bermudensis HTCC2503.</title>
        <authorList>
            <person name="Kang D.-M."/>
            <person name="Oh H.-M."/>
            <person name="Cho J.-C."/>
        </authorList>
    </citation>
    <scope>NUCLEOTIDE SEQUENCE [LARGE SCALE GENOMIC DNA]</scope>
    <source>
        <strain evidence="12">ATCC BAA-594 / HTCC2503 / KCTC 12087</strain>
    </source>
</reference>
<evidence type="ECO:0000313" key="12">
    <source>
        <dbReference type="Proteomes" id="UP000001302"/>
    </source>
</evidence>
<dbReference type="NCBIfam" id="NF009159">
    <property type="entry name" value="PRK12504.1"/>
    <property type="match status" value="1"/>
</dbReference>
<evidence type="ECO:0000256" key="7">
    <source>
        <dbReference type="SAM" id="MobiDB-lite"/>
    </source>
</evidence>
<feature type="domain" description="MrpA C-terminal/MbhE" evidence="10">
    <location>
        <begin position="131"/>
        <end position="185"/>
    </location>
</feature>
<dbReference type="InterPro" id="IPR050616">
    <property type="entry name" value="CPA3_Na-H_Antiporter_A"/>
</dbReference>
<evidence type="ECO:0000256" key="3">
    <source>
        <dbReference type="ARBA" id="ARBA00022475"/>
    </source>
</evidence>
<feature type="domain" description="MrpA C-terminal/MbhD" evidence="9">
    <location>
        <begin position="27"/>
        <end position="86"/>
    </location>
</feature>
<dbReference type="InterPro" id="IPR046806">
    <property type="entry name" value="MrpA_C/MbhE"/>
</dbReference>
<keyword evidence="2" id="KW-0813">Transport</keyword>
<feature type="transmembrane region" description="Helical" evidence="8">
    <location>
        <begin position="18"/>
        <end position="37"/>
    </location>
</feature>
<dbReference type="Pfam" id="PF13244">
    <property type="entry name" value="MbhD"/>
    <property type="match status" value="1"/>
</dbReference>
<evidence type="ECO:0000256" key="8">
    <source>
        <dbReference type="SAM" id="Phobius"/>
    </source>
</evidence>
<dbReference type="KEGG" id="pbr:PB2503_03227"/>
<dbReference type="Proteomes" id="UP000001302">
    <property type="component" value="Chromosome"/>
</dbReference>
<reference evidence="11 12" key="2">
    <citation type="journal article" date="2011" name="J. Bacteriol.">
        <title>Complete genome sequence of strain HTCC2503T of Parvularcula bermudensis, the type species of the order "Parvularculales" in the class Alphaproteobacteria.</title>
        <authorList>
            <person name="Oh H.M."/>
            <person name="Kang I."/>
            <person name="Vergin K.L."/>
            <person name="Kang D."/>
            <person name="Rhee K.H."/>
            <person name="Giovannoni S.J."/>
            <person name="Cho J.C."/>
        </authorList>
    </citation>
    <scope>NUCLEOTIDE SEQUENCE [LARGE SCALE GENOMIC DNA]</scope>
    <source>
        <strain evidence="12">ATCC BAA-594 / HTCC2503 / KCTC 12087</strain>
    </source>
</reference>
<dbReference type="GO" id="GO:0005886">
    <property type="term" value="C:plasma membrane"/>
    <property type="evidence" value="ECO:0007669"/>
    <property type="project" value="UniProtKB-SubCell"/>
</dbReference>
<dbReference type="HOGENOM" id="CLU_102546_0_0_5"/>
<dbReference type="PANTHER" id="PTHR43373:SF1">
    <property type="entry name" value="NA(+)_H(+) ANTIPORTER SUBUNIT A"/>
    <property type="match status" value="1"/>
</dbReference>
<feature type="transmembrane region" description="Helical" evidence="8">
    <location>
        <begin position="44"/>
        <end position="62"/>
    </location>
</feature>
<dbReference type="InterPro" id="IPR042106">
    <property type="entry name" value="Nuo/plastoQ_OxRdtase_6_NuoJ"/>
</dbReference>
<feature type="transmembrane region" description="Helical" evidence="8">
    <location>
        <begin position="167"/>
        <end position="185"/>
    </location>
</feature>
<evidence type="ECO:0000259" key="9">
    <source>
        <dbReference type="Pfam" id="PF13244"/>
    </source>
</evidence>
<evidence type="ECO:0000256" key="2">
    <source>
        <dbReference type="ARBA" id="ARBA00022448"/>
    </source>
</evidence>
<organism evidence="11 12">
    <name type="scientific">Parvularcula bermudensis (strain ATCC BAA-594 / HTCC2503 / KCTC 12087)</name>
    <dbReference type="NCBI Taxonomy" id="314260"/>
    <lineage>
        <taxon>Bacteria</taxon>
        <taxon>Pseudomonadati</taxon>
        <taxon>Pseudomonadota</taxon>
        <taxon>Alphaproteobacteria</taxon>
        <taxon>Parvularculales</taxon>
        <taxon>Parvularculaceae</taxon>
        <taxon>Parvularcula</taxon>
    </lineage>
</organism>
<evidence type="ECO:0000259" key="10">
    <source>
        <dbReference type="Pfam" id="PF20501"/>
    </source>
</evidence>
<dbReference type="InterPro" id="IPR025383">
    <property type="entry name" value="MrpA_C/MbhD"/>
</dbReference>
<evidence type="ECO:0000256" key="5">
    <source>
        <dbReference type="ARBA" id="ARBA00022989"/>
    </source>
</evidence>
<feature type="transmembrane region" description="Helical" evidence="8">
    <location>
        <begin position="68"/>
        <end position="90"/>
    </location>
</feature>
<keyword evidence="12" id="KW-1185">Reference proteome</keyword>
<dbReference type="RefSeq" id="WP_013299696.1">
    <property type="nucleotide sequence ID" value="NC_014414.1"/>
</dbReference>
<sequence>MMPTPIESGFDTPLSPTVALDVFLLSLLVVCAFAMVVQRRLFAVAMLSGIYSLLSAVFFVLMDAVDVAFTEAAVGAGVSTVLVLSGMMLASRREKKVSRTRAFLPLLIVGVVGVGLVYSTIDMPHFGDPNSPANAHVGRLYLENSPQDIDVPNIVTAILASYRGFDTFGEVVVVFTAGLACLMLLGPGSMRGGRNVSDQRPQHLAAPEGEPLQMVVEETGVKEER</sequence>
<dbReference type="Pfam" id="PF20501">
    <property type="entry name" value="MbhE"/>
    <property type="match status" value="1"/>
</dbReference>
<dbReference type="AlphaFoldDB" id="E0TD63"/>
<dbReference type="Gene3D" id="1.20.120.1200">
    <property type="entry name" value="NADH-ubiquinone/plastoquinone oxidoreductase chain 6, subunit NuoJ"/>
    <property type="match status" value="1"/>
</dbReference>
<feature type="region of interest" description="Disordered" evidence="7">
    <location>
        <begin position="193"/>
        <end position="225"/>
    </location>
</feature>
<comment type="subcellular location">
    <subcellularLocation>
        <location evidence="1">Cell membrane</location>
        <topology evidence="1">Multi-pass membrane protein</topology>
    </subcellularLocation>
</comment>
<keyword evidence="6 8" id="KW-0472">Membrane</keyword>